<feature type="compositionally biased region" description="Polar residues" evidence="1">
    <location>
        <begin position="112"/>
        <end position="123"/>
    </location>
</feature>
<sequence>MGYVCPVCSDPQADASHLANHLAFTAMLGDDDHEAWLDDNVPNWSSMGESELASVIEDGAESAAFPQVFEDTAGALGENEEPAEERSGALFDDEHDHGHSHGHDHDHDHDSASPTPTVDTSGQLDAEAAEILEEAREMTKELLDDDENA</sequence>
<proteinExistence type="predicted"/>
<dbReference type="Proteomes" id="UP000002698">
    <property type="component" value="Chromosome"/>
</dbReference>
<dbReference type="EMBL" id="CR936257">
    <property type="protein sequence ID" value="CAI48289.1"/>
    <property type="molecule type" value="Genomic_DNA"/>
</dbReference>
<dbReference type="Pfam" id="PF19126">
    <property type="entry name" value="DUF5810"/>
    <property type="match status" value="1"/>
</dbReference>
<dbReference type="eggNOG" id="arCOG04696">
    <property type="taxonomic scope" value="Archaea"/>
</dbReference>
<accession>A0A1U7ETN8</accession>
<evidence type="ECO:0000313" key="3">
    <source>
        <dbReference type="Proteomes" id="UP000002698"/>
    </source>
</evidence>
<dbReference type="EnsemblBacteria" id="CAI48289">
    <property type="protein sequence ID" value="CAI48289"/>
    <property type="gene ID" value="NP_0396A"/>
</dbReference>
<evidence type="ECO:0000256" key="1">
    <source>
        <dbReference type="SAM" id="MobiDB-lite"/>
    </source>
</evidence>
<name>A0A1U7ETN8_NATPD</name>
<dbReference type="GeneID" id="3700841"/>
<dbReference type="HOGENOM" id="CLU_129115_0_0_2"/>
<feature type="compositionally biased region" description="Basic and acidic residues" evidence="1">
    <location>
        <begin position="84"/>
        <end position="111"/>
    </location>
</feature>
<dbReference type="STRING" id="348780.NP_0396A"/>
<gene>
    <name evidence="2" type="ordered locus">NP_0396A</name>
</gene>
<dbReference type="KEGG" id="nph:NP_0396A"/>
<keyword evidence="3" id="KW-1185">Reference proteome</keyword>
<feature type="region of interest" description="Disordered" evidence="1">
    <location>
        <begin position="56"/>
        <end position="129"/>
    </location>
</feature>
<dbReference type="AlphaFoldDB" id="A0A1U7ETN8"/>
<reference evidence="2 3" key="1">
    <citation type="journal article" date="2005" name="Genome Res.">
        <title>Living with two extremes: conclusions from the genome sequence of Natronomonas pharaonis.</title>
        <authorList>
            <person name="Falb M."/>
            <person name="Pfeiffer F."/>
            <person name="Palm P."/>
            <person name="Rodewald K."/>
            <person name="Hickmann V."/>
            <person name="Tittor J."/>
            <person name="Oesterhelt D."/>
        </authorList>
    </citation>
    <scope>NUCLEOTIDE SEQUENCE [LARGE SCALE GENOMIC DNA]</scope>
    <source>
        <strain evidence="3">ATCC 35678 / DSM 2160 / CIP 103997 / JCM 8858 / NBRC 14720 / NCIMB 2260 / Gabara</strain>
    </source>
</reference>
<organism evidence="2 3">
    <name type="scientific">Natronomonas pharaonis (strain ATCC 35678 / DSM 2160 / CIP 103997 / JCM 8858 / NBRC 14720 / NCIMB 2260 / Gabara)</name>
    <name type="common">Halobacterium pharaonis</name>
    <dbReference type="NCBI Taxonomy" id="348780"/>
    <lineage>
        <taxon>Archaea</taxon>
        <taxon>Methanobacteriati</taxon>
        <taxon>Methanobacteriota</taxon>
        <taxon>Stenosarchaea group</taxon>
        <taxon>Halobacteria</taxon>
        <taxon>Halobacteriales</taxon>
        <taxon>Natronomonadaceae</taxon>
        <taxon>Natronomonas</taxon>
    </lineage>
</organism>
<protein>
    <submittedName>
        <fullName evidence="2">Uncharacterized protein</fullName>
    </submittedName>
</protein>
<dbReference type="RefSeq" id="WP_011321927.1">
    <property type="nucleotide sequence ID" value="NC_007426.1"/>
</dbReference>
<dbReference type="InterPro" id="IPR043833">
    <property type="entry name" value="DUF5810"/>
</dbReference>
<dbReference type="OrthoDB" id="342503at2157"/>
<evidence type="ECO:0000313" key="2">
    <source>
        <dbReference type="EMBL" id="CAI48289.1"/>
    </source>
</evidence>